<evidence type="ECO:0000313" key="2">
    <source>
        <dbReference type="EMBL" id="KAF8568663.1"/>
    </source>
</evidence>
<dbReference type="InterPro" id="IPR014044">
    <property type="entry name" value="CAP_dom"/>
</dbReference>
<reference evidence="2 3" key="1">
    <citation type="submission" date="2019-07" db="EMBL/GenBank/DDBJ databases">
        <title>Annotation for the trematode Paragonimus westermani.</title>
        <authorList>
            <person name="Choi Y.-J."/>
        </authorList>
    </citation>
    <scope>NUCLEOTIDE SEQUENCE [LARGE SCALE GENOMIC DNA]</scope>
    <source>
        <strain evidence="2">180907_Pwestermani</strain>
    </source>
</reference>
<evidence type="ECO:0000259" key="1">
    <source>
        <dbReference type="SMART" id="SM00198"/>
    </source>
</evidence>
<dbReference type="Pfam" id="PF00188">
    <property type="entry name" value="CAP"/>
    <property type="match status" value="1"/>
</dbReference>
<dbReference type="SMART" id="SM00198">
    <property type="entry name" value="SCP"/>
    <property type="match status" value="1"/>
</dbReference>
<protein>
    <recommendedName>
        <fullName evidence="1">SCP domain-containing protein</fullName>
    </recommendedName>
</protein>
<comment type="caution">
    <text evidence="2">The sequence shown here is derived from an EMBL/GenBank/DDBJ whole genome shotgun (WGS) entry which is preliminary data.</text>
</comment>
<dbReference type="Gene3D" id="3.40.33.10">
    <property type="entry name" value="CAP"/>
    <property type="match status" value="1"/>
</dbReference>
<feature type="domain" description="SCP" evidence="1">
    <location>
        <begin position="19"/>
        <end position="117"/>
    </location>
</feature>
<dbReference type="InterPro" id="IPR035940">
    <property type="entry name" value="CAP_sf"/>
</dbReference>
<evidence type="ECO:0000313" key="3">
    <source>
        <dbReference type="Proteomes" id="UP000699462"/>
    </source>
</evidence>
<organism evidence="2 3">
    <name type="scientific">Paragonimus westermani</name>
    <dbReference type="NCBI Taxonomy" id="34504"/>
    <lineage>
        <taxon>Eukaryota</taxon>
        <taxon>Metazoa</taxon>
        <taxon>Spiralia</taxon>
        <taxon>Lophotrochozoa</taxon>
        <taxon>Platyhelminthes</taxon>
        <taxon>Trematoda</taxon>
        <taxon>Digenea</taxon>
        <taxon>Plagiorchiida</taxon>
        <taxon>Troglotremata</taxon>
        <taxon>Troglotrematidae</taxon>
        <taxon>Paragonimus</taxon>
    </lineage>
</organism>
<name>A0A8T0DLF5_9TREM</name>
<dbReference type="CDD" id="cd05380">
    <property type="entry name" value="CAP_euk"/>
    <property type="match status" value="1"/>
</dbReference>
<dbReference type="Proteomes" id="UP000699462">
    <property type="component" value="Unassembled WGS sequence"/>
</dbReference>
<dbReference type="EMBL" id="JTDF01002583">
    <property type="protein sequence ID" value="KAF8568663.1"/>
    <property type="molecule type" value="Genomic_DNA"/>
</dbReference>
<dbReference type="OrthoDB" id="674273at2759"/>
<sequence length="123" mass="14463">MTFDTNETQKTCSYLLATVPFRYVFQLFHTILRTQQVWDNELADKAQRWSNQCIAGHDSKYDRNTTRWSWVGQNFAGIKSVELGFTRWFEEYKSYNIYLPNCTSVCGHYTQVSTFIFLSSGNL</sequence>
<keyword evidence="3" id="KW-1185">Reference proteome</keyword>
<gene>
    <name evidence="2" type="ORF">P879_08928</name>
</gene>
<dbReference type="AlphaFoldDB" id="A0A8T0DLF5"/>
<accession>A0A8T0DLF5</accession>
<dbReference type="SUPFAM" id="SSF55797">
    <property type="entry name" value="PR-1-like"/>
    <property type="match status" value="1"/>
</dbReference>
<proteinExistence type="predicted"/>